<protein>
    <submittedName>
        <fullName evidence="3">Uncharacterized protein</fullName>
    </submittedName>
</protein>
<keyword evidence="4" id="KW-1185">Reference proteome</keyword>
<feature type="compositionally biased region" description="Basic and acidic residues" evidence="2">
    <location>
        <begin position="1800"/>
        <end position="1812"/>
    </location>
</feature>
<proteinExistence type="predicted"/>
<feature type="compositionally biased region" description="Basic and acidic residues" evidence="2">
    <location>
        <begin position="231"/>
        <end position="264"/>
    </location>
</feature>
<dbReference type="RefSeq" id="XP_028535700.1">
    <property type="nucleotide sequence ID" value="XM_028678567.1"/>
</dbReference>
<dbReference type="CDD" id="cd06503">
    <property type="entry name" value="ATP-synt_Fo_b"/>
    <property type="match status" value="1"/>
</dbReference>
<evidence type="ECO:0000256" key="2">
    <source>
        <dbReference type="SAM" id="MobiDB-lite"/>
    </source>
</evidence>
<evidence type="ECO:0000313" key="3">
    <source>
        <dbReference type="EMBL" id="CRH03693.1"/>
    </source>
</evidence>
<dbReference type="OrthoDB" id="378821at2759"/>
<feature type="region of interest" description="Disordered" evidence="2">
    <location>
        <begin position="1168"/>
        <end position="1230"/>
    </location>
</feature>
<feature type="coiled-coil region" evidence="1">
    <location>
        <begin position="1516"/>
        <end position="1689"/>
    </location>
</feature>
<feature type="compositionally biased region" description="Basic and acidic residues" evidence="2">
    <location>
        <begin position="725"/>
        <end position="747"/>
    </location>
</feature>
<feature type="compositionally biased region" description="Basic and acidic residues" evidence="2">
    <location>
        <begin position="1175"/>
        <end position="1187"/>
    </location>
</feature>
<feature type="compositionally biased region" description="Basic and acidic residues" evidence="2">
    <location>
        <begin position="783"/>
        <end position="792"/>
    </location>
</feature>
<feature type="coiled-coil region" evidence="1">
    <location>
        <begin position="1840"/>
        <end position="1895"/>
    </location>
</feature>
<dbReference type="EMBL" id="LN835308">
    <property type="protein sequence ID" value="CRH03693.1"/>
    <property type="molecule type" value="Genomic_DNA"/>
</dbReference>
<feature type="coiled-coil region" evidence="1">
    <location>
        <begin position="1041"/>
        <end position="1103"/>
    </location>
</feature>
<dbReference type="GeneID" id="39737984"/>
<feature type="region of interest" description="Disordered" evidence="2">
    <location>
        <begin position="222"/>
        <end position="264"/>
    </location>
</feature>
<feature type="region of interest" description="Disordered" evidence="2">
    <location>
        <begin position="1792"/>
        <end position="1828"/>
    </location>
</feature>
<sequence length="2227" mass="266723">MLKKNDIFIFKKWCNINKKKKRNKKKKKIKKLSKWKYLCRENLSNRICDINEISLTHNVKKFVNYHLKENIKRNSNMHTSIGKKKKNYSEASKKLNNEDISINLLHIIIEYIKLKILLKKKFNLNNISNKYNNENNFFSDSTSASSKGFYEFANENNSIFQRRKTVKKEKENFEYINKVNSNITVEIYSLFTFFCTKLKVKENIVPKGKNLLNKFPLNKNALNKKQHGQKISREINNKQIPKNKEEKKNDTQGELSKDPSKKIVENNNDQLEKGDSAPVMNGDQNSVLNASFEKEETTFNFDEKYILGSNKFLGELEKDEYNDEGNKKEKTYYTDRCILDKNQRRNSILNKLNMDLNDKKNIGNMNNNETLSSHLSDNKNKMTTFNKSNEKKRIANLREINKVDDEKVPKEEGMVDMKTNNKMDFTVQNNEIVHSIKGGNMSYPVHDMQMNYPMEDMQMNYPMEDMQMNYPMEDMQMNYPMEDMQMNYPMGCMQMNYPMNDLQMKHPMSDIQVDYSIQDTQMKYQLNNSMGNSVQNNNLPSEFPMMRNGAYPMNNNSTNNYGNFPNNNCNKMFVNSECVDKRFNLNNKNLVSYNNEKGKCDEDFTLNYIIQKYDDDDKFFCSNNNLANDDRNNELKKYTEGMNKVVEQMYFYDHFHDEYKICDEKVNSSNDTYNVIDTSLNLNVINENENENKNDNKESKKIISKMQLKINELEKNIEELMNKNKQKTHELVEKKENSYTSNKEKSKNNNIINKLQKEIEQIKKGIFRKKKKKKNNNNNNKSFKVEKEKEEKKEDEELVKDTGVTENNNFNLDNIINHDNLNNLKNEILDNVYYYIYESYDQKDYEILENLAKKHETKGRKICYNVNLPKYNFNHKRTSSAWFLNPVYENYMLEKRKEEFSKIEKAEFLFNEDKINDNSKKEENNCEFASEIRDSEFSYESFISEKKKKLKRSKMDLIKIKNSMIHKKGKSISLEQNMLSKRKNDINESVNKKQEEQQQNNSKKEEMELYHNDVVNDIFGVINNYVQDKSVFDIFNSISYVEGVENKKVEEKEENMSITKEILKKKKEKELLDLEIENKKKKKELEELELQLMENKKKKIAANKFIQDIEEEMKLKEVKAGEIICKDVMNNEDAHKENNKNLIRKDENVQDIIDNRIIKKEYANNMEENNNVNNEEEKNTKDVEKKNYVNNEEEKDTKDVEKKNYVKNEGKKDSKDDMPQPLQQKETDDYFNDYCRKKKKEKKKNNWALYGRPIVKREKKNMVLKKLSASKSDNGFNDYTFIAEKFFEVITGYKSEPDNLSDYDEKSNVRKDTIDKNNEKENLLQLNKKKVANLNRKMKQNIYENEIFYKLGRPKYGKNKRNYYKKKSSSHNTILKKNSINKKSKLLKRTFSKNNFSKFDTAHAGILEKAKLKLKEKLINYKINLNSFVDRKKKENGHLENDLIYNIKKDNIINNENNQDFDLKYKRKLIYQALDTSDLTIEKDVNEIDEMKKEDLDKSEIESILIDKTYLENNLRENKKEKIEDLKKVGESKKQDKIKILEEMKKQEEIKRLEEMKKQEEIKRLEEMKKQEEIKRLEEMKKQEEKRLEEIKKREEAKILEEMKKQEEKRLEEIKKREEAKILEEMKKQEEKRLEEIKKREEAKILEEMKKQEEKRLEEIKKKEEEKILEEMKKKPEKELAEIKEKEEKKKGIFIDFFKKFYQKNPLSYYLPDDKDKTEYLVNDDEYKPIKGMNTIFFNTLEKNLEKDINNENDKFTGNEIDSKEDIDTKKKEMKNLNNIELSNYNIFDQKEKQRKRNFRERMSKNKIESNKTLKRKYSSNKVGNKSLVKNSYKNNSIIINNLINKKKDEEKLKEEKLKEEKLKEEKLKEEKMREEKLKEEKMREEKKKKLLKMRNKNLKYNSLHEEHLRDLIEKNMSNNENFLPVDEELYVEEKDDIFETETESSFLKIDDNDYVNLNSLKTHIYNESNNGKKNDNKLREYFKNNYESSNAEIGSMYPMKFMYSGELNGTNSYNIFKNDEIIDDELKNELNDFDIKNELGNLTNEILNDRNINLSYSDNFSKNYEDIYFDFEKNKLDSEGSNSYDLNSYNLYEDISNNSMGTKKNSNSFGSLKSSFYKQGDPFTNYSFEKILKNKYNYNENSSNVEKKNDEIITNIMNNLNGLNKRIKSIEMNYNFEREEKDKLDMYTHDLEKDKKYSYFNYQNKNKFNENKRNKYEDLYSNYYYR</sequence>
<dbReference type="KEGG" id="prel:PRELSG_1305100"/>
<dbReference type="OMA" id="YNMNNPM"/>
<dbReference type="Proteomes" id="UP000220158">
    <property type="component" value="Chromosome 13"/>
</dbReference>
<evidence type="ECO:0000256" key="1">
    <source>
        <dbReference type="SAM" id="Coils"/>
    </source>
</evidence>
<feature type="compositionally biased region" description="Basic residues" evidence="2">
    <location>
        <begin position="766"/>
        <end position="775"/>
    </location>
</feature>
<gene>
    <name evidence="3" type="ORF">PRELSG_1305100</name>
</gene>
<accession>A0A1J1HDR5</accession>
<name>A0A1J1HDR5_PLARL</name>
<feature type="coiled-coil region" evidence="1">
    <location>
        <begin position="986"/>
        <end position="1013"/>
    </location>
</feature>
<feature type="region of interest" description="Disordered" evidence="2">
    <location>
        <begin position="725"/>
        <end position="752"/>
    </location>
</feature>
<evidence type="ECO:0000313" key="4">
    <source>
        <dbReference type="Proteomes" id="UP000220158"/>
    </source>
</evidence>
<feature type="compositionally biased region" description="Basic and acidic residues" evidence="2">
    <location>
        <begin position="1195"/>
        <end position="1218"/>
    </location>
</feature>
<dbReference type="VEuPathDB" id="PlasmoDB:PRELSG_1305100"/>
<feature type="coiled-coil region" evidence="1">
    <location>
        <begin position="2154"/>
        <end position="2181"/>
    </location>
</feature>
<keyword evidence="1" id="KW-0175">Coiled coil</keyword>
<feature type="region of interest" description="Disordered" evidence="2">
    <location>
        <begin position="766"/>
        <end position="799"/>
    </location>
</feature>
<reference evidence="3 4" key="1">
    <citation type="submission" date="2015-04" db="EMBL/GenBank/DDBJ databases">
        <authorList>
            <consortium name="Pathogen Informatics"/>
        </authorList>
    </citation>
    <scope>NUCLEOTIDE SEQUENCE [LARGE SCALE GENOMIC DNA]</scope>
    <source>
        <strain evidence="3 4">SGS1</strain>
    </source>
</reference>
<organism evidence="3 4">
    <name type="scientific">Plasmodium relictum</name>
    <dbReference type="NCBI Taxonomy" id="85471"/>
    <lineage>
        <taxon>Eukaryota</taxon>
        <taxon>Sar</taxon>
        <taxon>Alveolata</taxon>
        <taxon>Apicomplexa</taxon>
        <taxon>Aconoidasida</taxon>
        <taxon>Haemosporida</taxon>
        <taxon>Plasmodiidae</taxon>
        <taxon>Plasmodium</taxon>
        <taxon>Plasmodium (Haemamoeba)</taxon>
    </lineage>
</organism>